<evidence type="ECO:0000313" key="2">
    <source>
        <dbReference type="Proteomes" id="UP001596956"/>
    </source>
</evidence>
<dbReference type="EMBL" id="JBHTHR010000081">
    <property type="protein sequence ID" value="MFD0800669.1"/>
    <property type="molecule type" value="Genomic_DNA"/>
</dbReference>
<name>A0ABW3BEA6_9ACTN</name>
<gene>
    <name evidence="1" type="ORF">ACFQZU_04960</name>
</gene>
<sequence>MPLQRLADAITAALAPARLRDSDAVADAWSAGSASAAGNEEGVFEEVLLRAGVRPGRRARGRRPLLASSLVL</sequence>
<keyword evidence="2" id="KW-1185">Reference proteome</keyword>
<proteinExistence type="predicted"/>
<evidence type="ECO:0000313" key="1">
    <source>
        <dbReference type="EMBL" id="MFD0800669.1"/>
    </source>
</evidence>
<accession>A0ABW3BEA6</accession>
<protein>
    <submittedName>
        <fullName evidence="1">Uncharacterized protein</fullName>
    </submittedName>
</protein>
<organism evidence="1 2">
    <name type="scientific">Streptomonospora algeriensis</name>
    <dbReference type="NCBI Taxonomy" id="995084"/>
    <lineage>
        <taxon>Bacteria</taxon>
        <taxon>Bacillati</taxon>
        <taxon>Actinomycetota</taxon>
        <taxon>Actinomycetes</taxon>
        <taxon>Streptosporangiales</taxon>
        <taxon>Nocardiopsidaceae</taxon>
        <taxon>Streptomonospora</taxon>
    </lineage>
</organism>
<dbReference type="Proteomes" id="UP001596956">
    <property type="component" value="Unassembled WGS sequence"/>
</dbReference>
<reference evidence="2" key="1">
    <citation type="journal article" date="2019" name="Int. J. Syst. Evol. Microbiol.">
        <title>The Global Catalogue of Microorganisms (GCM) 10K type strain sequencing project: providing services to taxonomists for standard genome sequencing and annotation.</title>
        <authorList>
            <consortium name="The Broad Institute Genomics Platform"/>
            <consortium name="The Broad Institute Genome Sequencing Center for Infectious Disease"/>
            <person name="Wu L."/>
            <person name="Ma J."/>
        </authorList>
    </citation>
    <scope>NUCLEOTIDE SEQUENCE [LARGE SCALE GENOMIC DNA]</scope>
    <source>
        <strain evidence="2">CCUG 63369</strain>
    </source>
</reference>
<comment type="caution">
    <text evidence="1">The sequence shown here is derived from an EMBL/GenBank/DDBJ whole genome shotgun (WGS) entry which is preliminary data.</text>
</comment>